<evidence type="ECO:0000313" key="1">
    <source>
        <dbReference type="EMBL" id="OTG02367.1"/>
    </source>
</evidence>
<protein>
    <submittedName>
        <fullName evidence="1">Uncharacterized protein</fullName>
    </submittedName>
</protein>
<gene>
    <name evidence="1" type="ORF">HannXRQ_Chr13g0412261</name>
</gene>
<organism evidence="1 2">
    <name type="scientific">Helianthus annuus</name>
    <name type="common">Common sunflower</name>
    <dbReference type="NCBI Taxonomy" id="4232"/>
    <lineage>
        <taxon>Eukaryota</taxon>
        <taxon>Viridiplantae</taxon>
        <taxon>Streptophyta</taxon>
        <taxon>Embryophyta</taxon>
        <taxon>Tracheophyta</taxon>
        <taxon>Spermatophyta</taxon>
        <taxon>Magnoliopsida</taxon>
        <taxon>eudicotyledons</taxon>
        <taxon>Gunneridae</taxon>
        <taxon>Pentapetalae</taxon>
        <taxon>asterids</taxon>
        <taxon>campanulids</taxon>
        <taxon>Asterales</taxon>
        <taxon>Asteraceae</taxon>
        <taxon>Asteroideae</taxon>
        <taxon>Heliantheae alliance</taxon>
        <taxon>Heliantheae</taxon>
        <taxon>Helianthus</taxon>
    </lineage>
</organism>
<dbReference type="Proteomes" id="UP000215914">
    <property type="component" value="Chromosome 13"/>
</dbReference>
<evidence type="ECO:0000313" key="2">
    <source>
        <dbReference type="Proteomes" id="UP000215914"/>
    </source>
</evidence>
<sequence>MRETEGTRKSVNKVKHPICLMKCPKEYTFYIAPQKPCYPSQQVLINYLVVFGIDPA</sequence>
<proteinExistence type="predicted"/>
<reference evidence="2" key="1">
    <citation type="journal article" date="2017" name="Nature">
        <title>The sunflower genome provides insights into oil metabolism, flowering and Asterid evolution.</title>
        <authorList>
            <person name="Badouin H."/>
            <person name="Gouzy J."/>
            <person name="Grassa C.J."/>
            <person name="Murat F."/>
            <person name="Staton S.E."/>
            <person name="Cottret L."/>
            <person name="Lelandais-Briere C."/>
            <person name="Owens G.L."/>
            <person name="Carrere S."/>
            <person name="Mayjonade B."/>
            <person name="Legrand L."/>
            <person name="Gill N."/>
            <person name="Kane N.C."/>
            <person name="Bowers J.E."/>
            <person name="Hubner S."/>
            <person name="Bellec A."/>
            <person name="Berard A."/>
            <person name="Berges H."/>
            <person name="Blanchet N."/>
            <person name="Boniface M.C."/>
            <person name="Brunel D."/>
            <person name="Catrice O."/>
            <person name="Chaidir N."/>
            <person name="Claudel C."/>
            <person name="Donnadieu C."/>
            <person name="Faraut T."/>
            <person name="Fievet G."/>
            <person name="Helmstetter N."/>
            <person name="King M."/>
            <person name="Knapp S.J."/>
            <person name="Lai Z."/>
            <person name="Le Paslier M.C."/>
            <person name="Lippi Y."/>
            <person name="Lorenzon L."/>
            <person name="Mandel J.R."/>
            <person name="Marage G."/>
            <person name="Marchand G."/>
            <person name="Marquand E."/>
            <person name="Bret-Mestries E."/>
            <person name="Morien E."/>
            <person name="Nambeesan S."/>
            <person name="Nguyen T."/>
            <person name="Pegot-Espagnet P."/>
            <person name="Pouilly N."/>
            <person name="Raftis F."/>
            <person name="Sallet E."/>
            <person name="Schiex T."/>
            <person name="Thomas J."/>
            <person name="Vandecasteele C."/>
            <person name="Vares D."/>
            <person name="Vear F."/>
            <person name="Vautrin S."/>
            <person name="Crespi M."/>
            <person name="Mangin B."/>
            <person name="Burke J.M."/>
            <person name="Salse J."/>
            <person name="Munos S."/>
            <person name="Vincourt P."/>
            <person name="Rieseberg L.H."/>
            <person name="Langlade N.B."/>
        </authorList>
    </citation>
    <scope>NUCLEOTIDE SEQUENCE [LARGE SCALE GENOMIC DNA]</scope>
    <source>
        <strain evidence="2">cv. SF193</strain>
    </source>
</reference>
<dbReference type="InParanoid" id="A0A251SU16"/>
<accession>A0A251SU16</accession>
<name>A0A251SU16_HELAN</name>
<dbReference type="EMBL" id="CM007902">
    <property type="protein sequence ID" value="OTG02367.1"/>
    <property type="molecule type" value="Genomic_DNA"/>
</dbReference>
<keyword evidence="2" id="KW-1185">Reference proteome</keyword>
<dbReference type="AlphaFoldDB" id="A0A251SU16"/>